<dbReference type="Proteomes" id="UP000091929">
    <property type="component" value="Unassembled WGS sequence"/>
</dbReference>
<dbReference type="Proteomes" id="UP000092401">
    <property type="component" value="Unassembled WGS sequence"/>
</dbReference>
<evidence type="ECO:0000313" key="5">
    <source>
        <dbReference type="Proteomes" id="UP000091929"/>
    </source>
</evidence>
<dbReference type="EMBL" id="LNGF01000022">
    <property type="protein sequence ID" value="KYC47518.1"/>
    <property type="molecule type" value="Genomic_DNA"/>
</dbReference>
<protein>
    <submittedName>
        <fullName evidence="4">Nitroreductase family protein</fullName>
    </submittedName>
</protein>
<dbReference type="Gene3D" id="3.40.109.30">
    <property type="entry name" value="putative nitroreductase (tm1586), domain 2"/>
    <property type="match status" value="1"/>
</dbReference>
<dbReference type="EMBL" id="LNGE01000067">
    <property type="protein sequence ID" value="KYC44426.1"/>
    <property type="molecule type" value="Genomic_DNA"/>
</dbReference>
<organism evidence="4 7">
    <name type="scientific">Candidatus Methanofastidiosum methylothiophilum</name>
    <dbReference type="NCBI Taxonomy" id="1705564"/>
    <lineage>
        <taxon>Archaea</taxon>
        <taxon>Methanobacteriati</taxon>
        <taxon>Methanobacteriota</taxon>
        <taxon>Stenosarchaea group</taxon>
        <taxon>Candidatus Methanofastidiosia</taxon>
        <taxon>Candidatus Methanofastidiosales</taxon>
        <taxon>Candidatus Methanofastidiosaceae</taxon>
        <taxon>Candidatus Methanofastidiosum</taxon>
    </lineage>
</organism>
<dbReference type="SUPFAM" id="SSF55469">
    <property type="entry name" value="FMN-dependent nitroreductase-like"/>
    <property type="match status" value="1"/>
</dbReference>
<sequence>MLDKIDWESAINVRRSVRSYEMREVDKDSMDKLRDFINNMKAPFAHDTKIRFFKANSDKKLYSTFNSPPDGMAFISNTNIESISKVGFIGEMIILYATSLGLSTCWYGHYSIEELERIMPHLGNNKNFDSPKWGYGKGVVEGERAICISPLGYWKKEGLRLTDRVTGSLMSYKRKDINELLEGITKESLTPELLYALDLARKAPSGANSQHWRFKISSDLKTVSIAMPVGYKHIKWEHPDVDIGICACHFWLGLMMKNIECKVSLIEEKGRAVWKFQI</sequence>
<dbReference type="EMBL" id="LNJC01000014">
    <property type="protein sequence ID" value="KYC50418.1"/>
    <property type="molecule type" value="Genomic_DNA"/>
</dbReference>
<feature type="domain" description="Putative nitroreductase TM1586" evidence="1">
    <location>
        <begin position="9"/>
        <end position="109"/>
    </location>
</feature>
<accession>A0A150IZU5</accession>
<evidence type="ECO:0000313" key="6">
    <source>
        <dbReference type="Proteomes" id="UP000092401"/>
    </source>
</evidence>
<dbReference type="Proteomes" id="UP000092403">
    <property type="component" value="Unassembled WGS sequence"/>
</dbReference>
<evidence type="ECO:0000259" key="1">
    <source>
        <dbReference type="Pfam" id="PF14512"/>
    </source>
</evidence>
<dbReference type="InterPro" id="IPR000415">
    <property type="entry name" value="Nitroreductase-like"/>
</dbReference>
<dbReference type="Pfam" id="PF14512">
    <property type="entry name" value="TM1586_NiRdase"/>
    <property type="match status" value="2"/>
</dbReference>
<accession>A0A150IRL8</accession>
<name>A0A150IZU5_9EURY</name>
<dbReference type="GO" id="GO:0016491">
    <property type="term" value="F:oxidoreductase activity"/>
    <property type="evidence" value="ECO:0007669"/>
    <property type="project" value="InterPro"/>
</dbReference>
<evidence type="ECO:0000313" key="7">
    <source>
        <dbReference type="Proteomes" id="UP000092403"/>
    </source>
</evidence>
<gene>
    <name evidence="2" type="ORF">APG10_01739</name>
    <name evidence="3" type="ORF">APG11_01119</name>
    <name evidence="4" type="ORF">APG12_00847</name>
</gene>
<dbReference type="InterPro" id="IPR029478">
    <property type="entry name" value="TM1586_NiRdase"/>
</dbReference>
<evidence type="ECO:0000313" key="2">
    <source>
        <dbReference type="EMBL" id="KYC44426.1"/>
    </source>
</evidence>
<reference evidence="5 6" key="1">
    <citation type="journal article" date="2016" name="ISME J.">
        <title>Chasing the elusive Euryarchaeota class WSA2: genomes reveal a uniquely fastidious methyl-reducing methanogen.</title>
        <authorList>
            <person name="Nobu M.K."/>
            <person name="Narihiro T."/>
            <person name="Kuroda K."/>
            <person name="Mei R."/>
            <person name="Liu W.T."/>
        </authorList>
    </citation>
    <scope>NUCLEOTIDE SEQUENCE [LARGE SCALE GENOMIC DNA]</scope>
    <source>
        <strain evidence="2">B03fssc0709_Meth_Bin005</strain>
        <strain evidence="3">B15fssc0709_Meth_Bin003</strain>
        <strain evidence="4">BMIXfssc0709_Meth_Bin006</strain>
    </source>
</reference>
<proteinExistence type="predicted"/>
<dbReference type="Gene3D" id="3.40.109.10">
    <property type="entry name" value="NADH Oxidase"/>
    <property type="match status" value="1"/>
</dbReference>
<comment type="caution">
    <text evidence="4">The sequence shown here is derived from an EMBL/GenBank/DDBJ whole genome shotgun (WGS) entry which is preliminary data.</text>
</comment>
<feature type="domain" description="Putative nitroreductase TM1586" evidence="1">
    <location>
        <begin position="141"/>
        <end position="253"/>
    </location>
</feature>
<dbReference type="AlphaFoldDB" id="A0A150IZU5"/>
<evidence type="ECO:0000313" key="4">
    <source>
        <dbReference type="EMBL" id="KYC50418.1"/>
    </source>
</evidence>
<evidence type="ECO:0000313" key="3">
    <source>
        <dbReference type="EMBL" id="KYC47518.1"/>
    </source>
</evidence>
<accession>A0A150IHG7</accession>